<feature type="repeat" description="WD" evidence="3">
    <location>
        <begin position="956"/>
        <end position="1000"/>
    </location>
</feature>
<feature type="region of interest" description="Disordered" evidence="4">
    <location>
        <begin position="398"/>
        <end position="421"/>
    </location>
</feature>
<dbReference type="SUPFAM" id="SSF52540">
    <property type="entry name" value="P-loop containing nucleoside triphosphate hydrolases"/>
    <property type="match status" value="1"/>
</dbReference>
<dbReference type="PROSITE" id="PS50082">
    <property type="entry name" value="WD_REPEATS_2"/>
    <property type="match status" value="3"/>
</dbReference>
<feature type="repeat" description="WD" evidence="3">
    <location>
        <begin position="1095"/>
        <end position="1139"/>
    </location>
</feature>
<dbReference type="PROSITE" id="PS00678">
    <property type="entry name" value="WD_REPEATS_1"/>
    <property type="match status" value="2"/>
</dbReference>
<dbReference type="InterPro" id="IPR027417">
    <property type="entry name" value="P-loop_NTPase"/>
</dbReference>
<dbReference type="SUPFAM" id="SSF50998">
    <property type="entry name" value="Quinoprotein alcohol dehydrogenase-like"/>
    <property type="match status" value="2"/>
</dbReference>
<keyword evidence="2" id="KW-0677">Repeat</keyword>
<keyword evidence="1 3" id="KW-0853">WD repeat</keyword>
<sequence>MVRALVAGVGESFPRPNVSEEGQADGVTAFAPLPAVAQAARELASALARAGVATGGNPLLECDRDVFMSRWRDLRRNAAPGEPLIVHYAGHGTRAASGGLFLAAAGATGTDELLVDTCVSFGQLLEAAAVSGRPVLFLLDVCEAGQAVIQQQLAEIAARRPQEAEQGVWIIGACASDTATYGARFTTATTEILHRLTDGDLDLSSGEEFVPIATLAQEINRHLARADAACGRPRQRVVHTPQIHADTQSPPFFRNPAHRLQAGLPSGLDPSLRELALACSPGLDPLHFAGRAAGNPTATDILFSGRTSHLQRIQDWTHRTGTEQSRLLAVTGGPGSGKSALLGVTACLLHPELEDTRQAQNVARAVEHFDPRRSDTVLAVHARQLTVQQITDSLRHQLRRQRATTHSGPAPAPPAGEPDGADTAALVAELRQALDVLLVVDALDEATDPAAVLNELLLPLTDTRGTDGTGCRIILGTRPWWDTLPTLRHHLDRYPAAELDLDPSTADDRRTLADDLDTYLRKLLLPRSRFPRTQVRHIAERLAQYSDHGAFLVAALYADHLRTTPARAPAGPPCTVTEVFDLHVDGLAATEPWIRPVLEVLGRARGQGMPLDLVHHAALAHRPPDPGHPAPQLRDTRRVLTKAAFYLRTSPDSDHRLLYRYFHQSLTEHIRDQSDPAAIHRALIGAAPHTPDGAPDWEQAQPYLLRHAADHAREADDGALDHLLEDPRFLVHAEPDTLTPHLLFAGSDKAVLHARVYRTTAAHDPERLRSRVRRDFLALDAASWQAPELARALSRTSLEGQPAAVLPLWATHRISHPTLLHTLTDDTGEARYVVTATFSDGTPIAVTLSDRTAVVWDLATGARLHTLAGHSAWVDAVATAVLPEGTPIAVTCGADATAVVWDLVTGAALHSLTGHTGTARSVTTGVLFDGTPIAVTLSDRIAVVWDLATGARLHTLAGHSAWVDAVATAVLPEGTPIAVTCGADATVIVWDLVTGAALHSLTDCRVRMNAVATAVLPDGTAVAVATSDDLTGTDVTAAVWDLTTGSRLHTLAGHARRLNGVITAVLPDGTAVAVTLGDRTAVVWDLTTGTELHTLAGHTDSVYAAATTILADGLPIVLTSSADATAMAWDLTTGNHLQTLTGHTGHIQHVAVAVVPNGAPLAVTSDTGTAIVWNLSALLHPLSGHSADVLSVTAGALRDGTSVAVTAGADRTVVVRDLTTGSRLHTITGPAESVSAVATANLPDGTPLAITLTRHAAIVWNLTTGTRLHTLTGNTRRKFAVATGRLPDGTAIILTAGNEGASVWDLTTGTRLHTLEGHSLWAEAVAVTALPDGTPLAVTAGYEEAVVWNLATGTRLYGLTGHGTWVEVVATAALPDGTPLAVTIGNGEALIWDLSAGTRRHSLTGLTTWPEDVATAALPDGTPLAVIVSEGPTADVWDLTTGARRHTLRGHAERVNAVTATSLCDGTPLAVTTGADRAVLVWDLTTGAEVARFHLPHPGTSAWATPSGCLLGYGCETAYLSWDGVWPPGAHG</sequence>
<dbReference type="InterPro" id="IPR001680">
    <property type="entry name" value="WD40_rpt"/>
</dbReference>
<dbReference type="InterPro" id="IPR011047">
    <property type="entry name" value="Quinoprotein_ADH-like_sf"/>
</dbReference>
<reference evidence="6 7" key="1">
    <citation type="journal article" date="2019" name="Int. J. Syst. Evol. Microbiol.">
        <title>The Global Catalogue of Microorganisms (GCM) 10K type strain sequencing project: providing services to taxonomists for standard genome sequencing and annotation.</title>
        <authorList>
            <consortium name="The Broad Institute Genomics Platform"/>
            <consortium name="The Broad Institute Genome Sequencing Center for Infectious Disease"/>
            <person name="Wu L."/>
            <person name="Ma J."/>
        </authorList>
    </citation>
    <scope>NUCLEOTIDE SEQUENCE [LARGE SCALE GENOMIC DNA]</scope>
    <source>
        <strain evidence="6 7">JCM 13004</strain>
    </source>
</reference>
<dbReference type="PANTHER" id="PTHR19848:SF8">
    <property type="entry name" value="F-BOX AND WD REPEAT DOMAIN CONTAINING 7"/>
    <property type="match status" value="1"/>
</dbReference>
<dbReference type="Proteomes" id="UP001500037">
    <property type="component" value="Unassembled WGS sequence"/>
</dbReference>
<evidence type="ECO:0000313" key="6">
    <source>
        <dbReference type="EMBL" id="GAA1228918.1"/>
    </source>
</evidence>
<dbReference type="Pfam" id="PF00400">
    <property type="entry name" value="WD40"/>
    <property type="match status" value="6"/>
</dbReference>
<protein>
    <recommendedName>
        <fullName evidence="5">Nephrocystin 3-like N-terminal domain-containing protein</fullName>
    </recommendedName>
</protein>
<evidence type="ECO:0000313" key="7">
    <source>
        <dbReference type="Proteomes" id="UP001500037"/>
    </source>
</evidence>
<evidence type="ECO:0000259" key="5">
    <source>
        <dbReference type="Pfam" id="PF24883"/>
    </source>
</evidence>
<dbReference type="Gene3D" id="3.40.50.1460">
    <property type="match status" value="1"/>
</dbReference>
<organism evidence="6 7">
    <name type="scientific">Kitasatospora nipponensis</name>
    <dbReference type="NCBI Taxonomy" id="258049"/>
    <lineage>
        <taxon>Bacteria</taxon>
        <taxon>Bacillati</taxon>
        <taxon>Actinomycetota</taxon>
        <taxon>Actinomycetes</taxon>
        <taxon>Kitasatosporales</taxon>
        <taxon>Streptomycetaceae</taxon>
        <taxon>Kitasatospora</taxon>
    </lineage>
</organism>
<keyword evidence="7" id="KW-1185">Reference proteome</keyword>
<accession>A0ABN1W3X9</accession>
<evidence type="ECO:0000256" key="4">
    <source>
        <dbReference type="SAM" id="MobiDB-lite"/>
    </source>
</evidence>
<feature type="repeat" description="WD" evidence="3">
    <location>
        <begin position="1448"/>
        <end position="1492"/>
    </location>
</feature>
<dbReference type="Gene3D" id="3.40.50.300">
    <property type="entry name" value="P-loop containing nucleotide triphosphate hydrolases"/>
    <property type="match status" value="1"/>
</dbReference>
<evidence type="ECO:0000256" key="2">
    <source>
        <dbReference type="ARBA" id="ARBA00022737"/>
    </source>
</evidence>
<dbReference type="PANTHER" id="PTHR19848">
    <property type="entry name" value="WD40 REPEAT PROTEIN"/>
    <property type="match status" value="1"/>
</dbReference>
<gene>
    <name evidence="6" type="ORF">GCM10009665_19210</name>
</gene>
<evidence type="ECO:0000256" key="1">
    <source>
        <dbReference type="ARBA" id="ARBA00022574"/>
    </source>
</evidence>
<evidence type="ECO:0000256" key="3">
    <source>
        <dbReference type="PROSITE-ProRule" id="PRU00221"/>
    </source>
</evidence>
<proteinExistence type="predicted"/>
<dbReference type="Gene3D" id="2.130.10.10">
    <property type="entry name" value="YVTN repeat-like/Quinoprotein amine dehydrogenase"/>
    <property type="match status" value="4"/>
</dbReference>
<dbReference type="InterPro" id="IPR056884">
    <property type="entry name" value="NPHP3-like_N"/>
</dbReference>
<dbReference type="Pfam" id="PF24883">
    <property type="entry name" value="NPHP3_N"/>
    <property type="match status" value="1"/>
</dbReference>
<name>A0ABN1W3X9_9ACTN</name>
<feature type="domain" description="Nephrocystin 3-like N-terminal" evidence="5">
    <location>
        <begin position="311"/>
        <end position="458"/>
    </location>
</feature>
<dbReference type="SMART" id="SM00320">
    <property type="entry name" value="WD40"/>
    <property type="match status" value="12"/>
</dbReference>
<dbReference type="EMBL" id="BAAALF010000023">
    <property type="protein sequence ID" value="GAA1228918.1"/>
    <property type="molecule type" value="Genomic_DNA"/>
</dbReference>
<comment type="caution">
    <text evidence="6">The sequence shown here is derived from an EMBL/GenBank/DDBJ whole genome shotgun (WGS) entry which is preliminary data.</text>
</comment>
<dbReference type="InterPro" id="IPR015943">
    <property type="entry name" value="WD40/YVTN_repeat-like_dom_sf"/>
</dbReference>
<dbReference type="InterPro" id="IPR019775">
    <property type="entry name" value="WD40_repeat_CS"/>
</dbReference>
<dbReference type="CDD" id="cd00200">
    <property type="entry name" value="WD40"/>
    <property type="match status" value="2"/>
</dbReference>